<reference evidence="8 9" key="1">
    <citation type="submission" date="2015-07" db="EMBL/GenBank/DDBJ databases">
        <title>A draft genome sequence of Mycobacterium wolinskyi.</title>
        <authorList>
            <person name="de Man T.J."/>
            <person name="Perry K.A."/>
            <person name="Coulliette A.D."/>
            <person name="Jensen B."/>
            <person name="Toney N.C."/>
            <person name="Limbago B.M."/>
            <person name="Noble-Wang J."/>
        </authorList>
    </citation>
    <scope>NUCLEOTIDE SEQUENCE [LARGE SCALE GENOMIC DNA]</scope>
    <source>
        <strain evidence="8 9">CDC_01</strain>
    </source>
</reference>
<feature type="transmembrane region" description="Helical" evidence="6">
    <location>
        <begin position="21"/>
        <end position="46"/>
    </location>
</feature>
<gene>
    <name evidence="8" type="ORF">AFM11_28620</name>
</gene>
<dbReference type="InterPro" id="IPR000849">
    <property type="entry name" value="Sugar_P_transporter"/>
</dbReference>
<dbReference type="PROSITE" id="PS50850">
    <property type="entry name" value="MFS"/>
    <property type="match status" value="1"/>
</dbReference>
<name>A0A132PEN2_9MYCO</name>
<feature type="transmembrane region" description="Helical" evidence="6">
    <location>
        <begin position="318"/>
        <end position="336"/>
    </location>
</feature>
<keyword evidence="4 6" id="KW-1133">Transmembrane helix</keyword>
<evidence type="ECO:0000259" key="7">
    <source>
        <dbReference type="PROSITE" id="PS50850"/>
    </source>
</evidence>
<dbReference type="GO" id="GO:0022857">
    <property type="term" value="F:transmembrane transporter activity"/>
    <property type="evidence" value="ECO:0007669"/>
    <property type="project" value="InterPro"/>
</dbReference>
<evidence type="ECO:0000313" key="8">
    <source>
        <dbReference type="EMBL" id="KWX20798.1"/>
    </source>
</evidence>
<organism evidence="8 9">
    <name type="scientific">Mycolicibacterium wolinskyi</name>
    <dbReference type="NCBI Taxonomy" id="59750"/>
    <lineage>
        <taxon>Bacteria</taxon>
        <taxon>Bacillati</taxon>
        <taxon>Actinomycetota</taxon>
        <taxon>Actinomycetes</taxon>
        <taxon>Mycobacteriales</taxon>
        <taxon>Mycobacteriaceae</taxon>
        <taxon>Mycolicibacterium</taxon>
    </lineage>
</organism>
<dbReference type="InterPro" id="IPR020846">
    <property type="entry name" value="MFS_dom"/>
</dbReference>
<comment type="caution">
    <text evidence="8">The sequence shown here is derived from an EMBL/GenBank/DDBJ whole genome shotgun (WGS) entry which is preliminary data.</text>
</comment>
<comment type="subcellular location">
    <subcellularLocation>
        <location evidence="1">Cell membrane</location>
        <topology evidence="1">Multi-pass membrane protein</topology>
    </subcellularLocation>
</comment>
<dbReference type="InterPro" id="IPR036259">
    <property type="entry name" value="MFS_trans_sf"/>
</dbReference>
<dbReference type="InterPro" id="IPR050382">
    <property type="entry name" value="MFS_Na/Anion_cotransporter"/>
</dbReference>
<sequence length="446" mass="47266">MEYQLGIPNEGGLMSNTRWRMFALLLLLVTVNYVDRGSLSVALPAIKEDFHISAEVTGVLLSAFFWAYAAMQIPAGWLIDRFGPRKLITVACTGWGAATAVSGMAPNIGTMAIARGAIGITEAPIMPAGGKLNAAFLTEKERGRGATILDAGAPLGSAVGGIAIAGLIAVTGSWRWAFIVAGVVTMLLGIWAWRAIRDTPEEHPKVNAAEREYLMTAHREENARHQSTGKRAGLVHYMKYRSFWAMCLGWLGFNGVFYGLLTWGPLFLSESKGFNLNAIGWSTFVIFGSGFVGEIIGGQLADRLKEKGYDTNRVMRSLLGFAGTCVVAGLVGVVLMPGPIAAILLLSTVLFFLRWVGLFWSVPAILGGREDAGVLGGAMNLAGNVSGFVTPMAVGFIVGATGGYTWALLYFVGAGVVMTAAVLVLDYAKRLAPKAAPVPAENGATV</sequence>
<evidence type="ECO:0000313" key="9">
    <source>
        <dbReference type="Proteomes" id="UP000070612"/>
    </source>
</evidence>
<dbReference type="Proteomes" id="UP000070612">
    <property type="component" value="Unassembled WGS sequence"/>
</dbReference>
<dbReference type="CDD" id="cd17319">
    <property type="entry name" value="MFS_ExuT_GudP_like"/>
    <property type="match status" value="1"/>
</dbReference>
<dbReference type="InterPro" id="IPR011701">
    <property type="entry name" value="MFS"/>
</dbReference>
<evidence type="ECO:0000256" key="6">
    <source>
        <dbReference type="SAM" id="Phobius"/>
    </source>
</evidence>
<dbReference type="PANTHER" id="PTHR11662:SF399">
    <property type="entry name" value="FI19708P1-RELATED"/>
    <property type="match status" value="1"/>
</dbReference>
<evidence type="ECO:0000256" key="5">
    <source>
        <dbReference type="ARBA" id="ARBA00023136"/>
    </source>
</evidence>
<evidence type="ECO:0000256" key="4">
    <source>
        <dbReference type="ARBA" id="ARBA00022989"/>
    </source>
</evidence>
<dbReference type="AlphaFoldDB" id="A0A132PEN2"/>
<feature type="transmembrane region" description="Helical" evidence="6">
    <location>
        <begin position="378"/>
        <end position="398"/>
    </location>
</feature>
<proteinExistence type="predicted"/>
<dbReference type="EMBL" id="LGTW01000024">
    <property type="protein sequence ID" value="KWX20798.1"/>
    <property type="molecule type" value="Genomic_DNA"/>
</dbReference>
<evidence type="ECO:0000256" key="2">
    <source>
        <dbReference type="ARBA" id="ARBA00022475"/>
    </source>
</evidence>
<keyword evidence="2" id="KW-1003">Cell membrane</keyword>
<accession>A0A132PEN2</accession>
<feature type="transmembrane region" description="Helical" evidence="6">
    <location>
        <begin position="148"/>
        <end position="170"/>
    </location>
</feature>
<feature type="transmembrane region" description="Helical" evidence="6">
    <location>
        <begin position="58"/>
        <end position="79"/>
    </location>
</feature>
<feature type="transmembrane region" description="Helical" evidence="6">
    <location>
        <begin position="176"/>
        <end position="196"/>
    </location>
</feature>
<dbReference type="PATRIC" id="fig|59750.3.peg.3604"/>
<feature type="transmembrane region" description="Helical" evidence="6">
    <location>
        <begin position="243"/>
        <end position="266"/>
    </location>
</feature>
<keyword evidence="5 6" id="KW-0472">Membrane</keyword>
<dbReference type="GO" id="GO:0005886">
    <property type="term" value="C:plasma membrane"/>
    <property type="evidence" value="ECO:0007669"/>
    <property type="project" value="UniProtKB-SubCell"/>
</dbReference>
<evidence type="ECO:0000256" key="3">
    <source>
        <dbReference type="ARBA" id="ARBA00022692"/>
    </source>
</evidence>
<feature type="transmembrane region" description="Helical" evidence="6">
    <location>
        <begin position="404"/>
        <end position="425"/>
    </location>
</feature>
<keyword evidence="3 6" id="KW-0812">Transmembrane</keyword>
<feature type="transmembrane region" description="Helical" evidence="6">
    <location>
        <begin position="342"/>
        <end position="366"/>
    </location>
</feature>
<feature type="transmembrane region" description="Helical" evidence="6">
    <location>
        <begin position="278"/>
        <end position="297"/>
    </location>
</feature>
<evidence type="ECO:0000256" key="1">
    <source>
        <dbReference type="ARBA" id="ARBA00004651"/>
    </source>
</evidence>
<dbReference type="Pfam" id="PF07690">
    <property type="entry name" value="MFS_1"/>
    <property type="match status" value="1"/>
</dbReference>
<dbReference type="Gene3D" id="1.20.1250.20">
    <property type="entry name" value="MFS general substrate transporter like domains"/>
    <property type="match status" value="2"/>
</dbReference>
<dbReference type="PANTHER" id="PTHR11662">
    <property type="entry name" value="SOLUTE CARRIER FAMILY 17"/>
    <property type="match status" value="1"/>
</dbReference>
<dbReference type="PIRSF" id="PIRSF002808">
    <property type="entry name" value="Hexose_phosphate_transp"/>
    <property type="match status" value="1"/>
</dbReference>
<dbReference type="SUPFAM" id="SSF103473">
    <property type="entry name" value="MFS general substrate transporter"/>
    <property type="match status" value="1"/>
</dbReference>
<protein>
    <submittedName>
        <fullName evidence="8">Major facilitator transporter</fullName>
    </submittedName>
</protein>
<keyword evidence="9" id="KW-1185">Reference proteome</keyword>
<feature type="domain" description="Major facilitator superfamily (MFS) profile" evidence="7">
    <location>
        <begin position="21"/>
        <end position="432"/>
    </location>
</feature>